<dbReference type="InterPro" id="IPR051056">
    <property type="entry name" value="Glycosyl_Hydrolase_73"/>
</dbReference>
<dbReference type="InterPro" id="IPR036582">
    <property type="entry name" value="Mao_N_sf"/>
</dbReference>
<dbReference type="Gene3D" id="1.10.530.10">
    <property type="match status" value="1"/>
</dbReference>
<dbReference type="SUPFAM" id="SSF55383">
    <property type="entry name" value="Copper amine oxidase, domain N"/>
    <property type="match status" value="1"/>
</dbReference>
<dbReference type="RefSeq" id="WP_088552854.1">
    <property type="nucleotide sequence ID" value="NZ_BDGJ01000011.1"/>
</dbReference>
<dbReference type="InterPro" id="IPR012854">
    <property type="entry name" value="Cu_amine_oxidase-like_N"/>
</dbReference>
<evidence type="ECO:0000259" key="2">
    <source>
        <dbReference type="SMART" id="SM00047"/>
    </source>
</evidence>
<dbReference type="Gene3D" id="3.30.457.10">
    <property type="entry name" value="Copper amine oxidase-like, N-terminal domain"/>
    <property type="match status" value="1"/>
</dbReference>
<dbReference type="Gene3D" id="4.10.80.30">
    <property type="entry name" value="DNA polymerase, domain 6"/>
    <property type="match status" value="1"/>
</dbReference>
<dbReference type="InterPro" id="IPR002901">
    <property type="entry name" value="MGlyc_endo_b_GlcNAc-like_dom"/>
</dbReference>
<name>A0A1Z5HPB9_9FIRM</name>
<evidence type="ECO:0000313" key="4">
    <source>
        <dbReference type="Proteomes" id="UP000197032"/>
    </source>
</evidence>
<dbReference type="Gene3D" id="2.60.40.10">
    <property type="entry name" value="Immunoglobulins"/>
    <property type="match status" value="1"/>
</dbReference>
<accession>A0A1Z5HPB9</accession>
<keyword evidence="1" id="KW-0378">Hydrolase</keyword>
<dbReference type="EMBL" id="BDGJ01000011">
    <property type="protein sequence ID" value="GAW91288.1"/>
    <property type="molecule type" value="Genomic_DNA"/>
</dbReference>
<dbReference type="SMART" id="SM00047">
    <property type="entry name" value="LYZ2"/>
    <property type="match status" value="1"/>
</dbReference>
<dbReference type="AlphaFoldDB" id="A0A1Z5HPB9"/>
<dbReference type="PANTHER" id="PTHR33308">
    <property type="entry name" value="PEPTIDOGLYCAN HYDROLASE FLGJ"/>
    <property type="match status" value="1"/>
</dbReference>
<dbReference type="GO" id="GO:0004040">
    <property type="term" value="F:amidase activity"/>
    <property type="evidence" value="ECO:0007669"/>
    <property type="project" value="InterPro"/>
</dbReference>
<dbReference type="Pfam" id="PF07833">
    <property type="entry name" value="Cu_amine_oxidN1"/>
    <property type="match status" value="1"/>
</dbReference>
<feature type="domain" description="Mannosyl-glycoprotein endo-beta-N-acetylglucosamidase-like" evidence="2">
    <location>
        <begin position="545"/>
        <end position="700"/>
    </location>
</feature>
<protein>
    <recommendedName>
        <fullName evidence="2">Mannosyl-glycoprotein endo-beta-N-acetylglucosamidase-like domain-containing protein</fullName>
    </recommendedName>
</protein>
<dbReference type="Proteomes" id="UP000197032">
    <property type="component" value="Unassembled WGS sequence"/>
</dbReference>
<dbReference type="InterPro" id="IPR013783">
    <property type="entry name" value="Ig-like_fold"/>
</dbReference>
<gene>
    <name evidence="3" type="ORF">KKC1_04500</name>
</gene>
<proteinExistence type="predicted"/>
<reference evidence="4" key="1">
    <citation type="journal article" date="2017" name="Appl. Environ. Microbiol.">
        <title>Genomic analysis of Calderihabitans maritimus KKC1, a thermophilic hydrogenogenic carboxydotrophic bacterium isolated from marine sediment.</title>
        <authorList>
            <person name="Omae K."/>
            <person name="Yoneda Y."/>
            <person name="Fukuyama Y."/>
            <person name="Yoshida T."/>
            <person name="Sako Y."/>
        </authorList>
    </citation>
    <scope>NUCLEOTIDE SEQUENCE [LARGE SCALE GENOMIC DNA]</scope>
    <source>
        <strain evidence="4">KKC1</strain>
    </source>
</reference>
<dbReference type="Pfam" id="PF01832">
    <property type="entry name" value="Glucosaminidase"/>
    <property type="match status" value="1"/>
</dbReference>
<sequence>MHSRRLFYGWRVCVTLFLTLVMFIWADSPGLAADDVKLVIDGRVIDASPPPIIKNGRTLVPVRLVSETLGAYVGWHAESRTVTITKGNRSVQLRIDNRLVAYTEDRTTYGLSDVPPQIFGNRTFVPLRLVSNALGVSVSWNDSERTVYVDSSVPAAVTPFFDMALPSIEPGQTITGTTELQVTFNDTPPAGAAEVRFLLLDPETGRGPIVARGSDLKGIYQWLPDPFYNGIRVLAAAIYDQEGRFLAGCVIPVELAVAPQVALAGIAQEQVVEDSVSLRVDLNFVAEYVKYEITNIDTGNVMVTGEKDPQGTYTWTPQFADNGATSIRAIAYDRSGQAYYSPPVTVKVDVKRKLQLRGVSPGATVERPVTLWFSRNFLVSRAEYILKDIKTGKEEILLPADGQLSYKWFPGPEQAGTWELTAKVTDTKGNTYTTEPITIQVPAKPILLLESIGPNQVLTGTVKLRSSANVPLSSITYQLLNPETGEKRVIADGSASQAEYSWTPEEKDSGSWQIQAVATTISGEKIASEAIPVKVYLGPVYGPQPIIEKSKFLDFVSQLAKQSQERTGMSAALQVAQAILETGWGQYTPVDKYTGRLSYNLFGIKGQGPAGSVISNTWEEYNGNTFRVDATFRAYNNPAESWADHKKLLLTARRYEPFRAVMHNSTQGAWALRRAGYATDSKYPLKLISIIKRYDLHLLDEVSI</sequence>
<organism evidence="3 4">
    <name type="scientific">Calderihabitans maritimus</name>
    <dbReference type="NCBI Taxonomy" id="1246530"/>
    <lineage>
        <taxon>Bacteria</taxon>
        <taxon>Bacillati</taxon>
        <taxon>Bacillota</taxon>
        <taxon>Clostridia</taxon>
        <taxon>Neomoorellales</taxon>
        <taxon>Calderihabitantaceae</taxon>
        <taxon>Calderihabitans</taxon>
    </lineage>
</organism>
<dbReference type="OrthoDB" id="2083476at2"/>
<evidence type="ECO:0000256" key="1">
    <source>
        <dbReference type="ARBA" id="ARBA00022801"/>
    </source>
</evidence>
<evidence type="ECO:0000313" key="3">
    <source>
        <dbReference type="EMBL" id="GAW91288.1"/>
    </source>
</evidence>
<dbReference type="PRINTS" id="PR01002">
    <property type="entry name" value="FLGFLGJ"/>
</dbReference>
<dbReference type="PANTHER" id="PTHR33308:SF9">
    <property type="entry name" value="PEPTIDOGLYCAN HYDROLASE FLGJ"/>
    <property type="match status" value="1"/>
</dbReference>
<keyword evidence="4" id="KW-1185">Reference proteome</keyword>
<comment type="caution">
    <text evidence="3">The sequence shown here is derived from an EMBL/GenBank/DDBJ whole genome shotgun (WGS) entry which is preliminary data.</text>
</comment>